<name>A0AAV7WGI1_PLEWA</name>
<evidence type="ECO:0000313" key="2">
    <source>
        <dbReference type="Proteomes" id="UP001066276"/>
    </source>
</evidence>
<evidence type="ECO:0000313" key="1">
    <source>
        <dbReference type="EMBL" id="KAJ1213153.1"/>
    </source>
</evidence>
<organism evidence="1 2">
    <name type="scientific">Pleurodeles waltl</name>
    <name type="common">Iberian ribbed newt</name>
    <dbReference type="NCBI Taxonomy" id="8319"/>
    <lineage>
        <taxon>Eukaryota</taxon>
        <taxon>Metazoa</taxon>
        <taxon>Chordata</taxon>
        <taxon>Craniata</taxon>
        <taxon>Vertebrata</taxon>
        <taxon>Euteleostomi</taxon>
        <taxon>Amphibia</taxon>
        <taxon>Batrachia</taxon>
        <taxon>Caudata</taxon>
        <taxon>Salamandroidea</taxon>
        <taxon>Salamandridae</taxon>
        <taxon>Pleurodelinae</taxon>
        <taxon>Pleurodeles</taxon>
    </lineage>
</organism>
<keyword evidence="2" id="KW-1185">Reference proteome</keyword>
<proteinExistence type="predicted"/>
<accession>A0AAV7WGI1</accession>
<dbReference type="Proteomes" id="UP001066276">
    <property type="component" value="Chromosome 1_1"/>
</dbReference>
<dbReference type="AlphaFoldDB" id="A0AAV7WGI1"/>
<protein>
    <submittedName>
        <fullName evidence="1">Uncharacterized protein</fullName>
    </submittedName>
</protein>
<gene>
    <name evidence="1" type="ORF">NDU88_000792</name>
</gene>
<sequence>MPGESSSSRCGVPIAVQRREYRVPFVPPCMRFGPRRSEGGAVAPARHPTAVRCDFSGAGPRRGGGRPLCFQRSLRAGFIGGAFWSTGLGPYLLVRGGPHRHSSPTRSNAASFGLFGSAVLGLDEGGRPLSLPLISHAVLRRLLRLSRSSVGLTTGV</sequence>
<reference evidence="1" key="1">
    <citation type="journal article" date="2022" name="bioRxiv">
        <title>Sequencing and chromosome-scale assembly of the giantPleurodeles waltlgenome.</title>
        <authorList>
            <person name="Brown T."/>
            <person name="Elewa A."/>
            <person name="Iarovenko S."/>
            <person name="Subramanian E."/>
            <person name="Araus A.J."/>
            <person name="Petzold A."/>
            <person name="Susuki M."/>
            <person name="Suzuki K.-i.T."/>
            <person name="Hayashi T."/>
            <person name="Toyoda A."/>
            <person name="Oliveira C."/>
            <person name="Osipova E."/>
            <person name="Leigh N.D."/>
            <person name="Simon A."/>
            <person name="Yun M.H."/>
        </authorList>
    </citation>
    <scope>NUCLEOTIDE SEQUENCE</scope>
    <source>
        <strain evidence="1">20211129_DDA</strain>
        <tissue evidence="1">Liver</tissue>
    </source>
</reference>
<comment type="caution">
    <text evidence="1">The sequence shown here is derived from an EMBL/GenBank/DDBJ whole genome shotgun (WGS) entry which is preliminary data.</text>
</comment>
<dbReference type="EMBL" id="JANPWB010000001">
    <property type="protein sequence ID" value="KAJ1213153.1"/>
    <property type="molecule type" value="Genomic_DNA"/>
</dbReference>